<dbReference type="PANTHER" id="PTHR48125:SF12">
    <property type="entry name" value="AT HOOK TRANSCRIPTION FACTOR FAMILY-RELATED"/>
    <property type="match status" value="1"/>
</dbReference>
<dbReference type="VEuPathDB" id="ToxoDB:BESB_072050"/>
<feature type="transmembrane region" description="Helical" evidence="2">
    <location>
        <begin position="828"/>
        <end position="856"/>
    </location>
</feature>
<feature type="transmembrane region" description="Helical" evidence="2">
    <location>
        <begin position="889"/>
        <end position="914"/>
    </location>
</feature>
<feature type="transmembrane region" description="Helical" evidence="2">
    <location>
        <begin position="1995"/>
        <end position="2014"/>
    </location>
</feature>
<name>A0A2A9MEF6_BESBE</name>
<keyword evidence="2" id="KW-1133">Transmembrane helix</keyword>
<feature type="compositionally biased region" description="Low complexity" evidence="1">
    <location>
        <begin position="339"/>
        <end position="363"/>
    </location>
</feature>
<feature type="compositionally biased region" description="Basic and acidic residues" evidence="1">
    <location>
        <begin position="1"/>
        <end position="18"/>
    </location>
</feature>
<dbReference type="PANTHER" id="PTHR48125">
    <property type="entry name" value="LP07818P1"/>
    <property type="match status" value="1"/>
</dbReference>
<dbReference type="STRING" id="94643.A0A2A9MEF6"/>
<feature type="region of interest" description="Disordered" evidence="1">
    <location>
        <begin position="2341"/>
        <end position="2369"/>
    </location>
</feature>
<feature type="compositionally biased region" description="Basic and acidic residues" evidence="1">
    <location>
        <begin position="1737"/>
        <end position="1749"/>
    </location>
</feature>
<dbReference type="EMBL" id="NWUJ01000007">
    <property type="protein sequence ID" value="PFH34053.1"/>
    <property type="molecule type" value="Genomic_DNA"/>
</dbReference>
<feature type="compositionally biased region" description="Low complexity" evidence="1">
    <location>
        <begin position="380"/>
        <end position="444"/>
    </location>
</feature>
<proteinExistence type="predicted"/>
<dbReference type="RefSeq" id="XP_029218062.1">
    <property type="nucleotide sequence ID" value="XM_029365578.1"/>
</dbReference>
<feature type="transmembrane region" description="Helical" evidence="2">
    <location>
        <begin position="1146"/>
        <end position="1168"/>
    </location>
</feature>
<feature type="transmembrane region" description="Helical" evidence="2">
    <location>
        <begin position="1031"/>
        <end position="1056"/>
    </location>
</feature>
<dbReference type="KEGG" id="bbes:BESB_072050"/>
<feature type="transmembrane region" description="Helical" evidence="2">
    <location>
        <begin position="1967"/>
        <end position="1989"/>
    </location>
</feature>
<feature type="transmembrane region" description="Helical" evidence="2">
    <location>
        <begin position="1926"/>
        <end position="1946"/>
    </location>
</feature>
<organism evidence="3 4">
    <name type="scientific">Besnoitia besnoiti</name>
    <name type="common">Apicomplexan protozoan</name>
    <dbReference type="NCBI Taxonomy" id="94643"/>
    <lineage>
        <taxon>Eukaryota</taxon>
        <taxon>Sar</taxon>
        <taxon>Alveolata</taxon>
        <taxon>Apicomplexa</taxon>
        <taxon>Conoidasida</taxon>
        <taxon>Coccidia</taxon>
        <taxon>Eucoccidiorida</taxon>
        <taxon>Eimeriorina</taxon>
        <taxon>Sarcocystidae</taxon>
        <taxon>Besnoitia</taxon>
    </lineage>
</organism>
<sequence length="2671" mass="287713">MKVFDDDAKPRGLKESKDSPTPSEDEESNAENQMLLWERVREESQRCSVLPLEAQRPTVCFFVFLLFFITLFFASVILTADVHDKYLTRQAIRQTLLRAPFLEPLRADQSAASPPASQSSPSTPPSDNPLARAPSLSASPRRLSAAPPRPPPPSEVSAPRRHFLPSSAETPAERATIPALGWAGAAPRRRLSDENLRTLAAAAAERARGRSPSPRARPLPLEGNLSPHGGRRRVLPGSPSSAVVAESAGSRAHGSRHSSSSSSAGGNSFSSLFFSPPSNSRHSTTSTSDRSRSPSPRHASPSRSPSPPRLPHHSPVSSSESGVSGPSSVDLRSYSVGFGSSSSASPRAEPLSSSSPSSSSLSSSARSASLASSFSSLLGSSASSLSDYLSSSASPSSGFFSSSASPSSGFSSSSASSSSGFVSFSTSSFSSSSGGSRHPGSPSGELPAHEALRLPSPPPGEDANLESPHSPGLWWPSPFSASAGGPSSPSSPSSPYPASESSSATSRAAPAGSPTGPGDGNPEGLHSVNLGGDAVPAGTLAEGQPLSPQSPSPQPPSPPPPSPQSPSPQSPSPQSPSPQPPSPPPPSPQSPSPQPPSPQPSLPFPAVSSPPTSGSPPRARAAQKLSSSSTQLPRKGGSRRRRLAAAEAPGAAAPAAPADPADGLGAQRAAPSPAADGASQGEWETLGLLHVPLLGWDDVLQWLQRVLRRILLIGLVSDLLVVQEASLTVERGQLIENALDTSRRLMRNVWDAKGGGKTKLDFTEIHGKPWGFDITPQLDSLTAGDWLSPLTRSVTVRLLLRDNFGNASHVELVFEQEPTGLITAGCSVFVNLVSSFLVSVAVAGAFLLVTLCYFFLELYAFSYVNSAVRSSGGRAEHSVMAYLRRRWEVFGAVFCGLLTAVLLVGRATVARLLPETINTSNAIKFIDILDDTTRLLIVATTFFALMRALQFLTNASLFFFVVQSALKNAILEFTGVHLVVGLAVLGAAASNYLLVGVKVDAFASYGSSIFQTLSLLFGSPLLLVLPPVAALYNLIFILLWWTILLPMLIVLVVYAVRKVTVKAGHTGTEALGSEIPQQVCDCLVEFVFCCTPDPSRSATGDDALRLQQKAESAERVRREEETRKRLEERGVKVSHISDDAVTPARWLLGLLLVFAFLYVVGLCLLFDAPRIFRDHEASEQFEGRRFLSSDPFPTRKDFAASPPLWFRRDLCAAEANSTADASAPAEGSTADARPAERQHRDVEDVARAGGRGDAPTVDEVLKALSEPLYQTISLRKVTSLEGIYDWLEQVLADEILNAAYFAPYLSHRAPLANPGALLIAKRVGVQCRAPSTSMSSVWPVMRLNPKTFFSLSSEPYGVNGAQYVADPEERVYRVGLFFTPQMPGKQLPTVSGEKESGAAPWSPSASPSASPGATPRILADQSGGGGAGGGVGGADTGTSFSGPLASLLGSNRAATLNLSADEFRALYAGRTSLKKKVQSLREGGFLDYQLYSLDVVWLNLNGDSGVYILNKVTFEMSNAGGLSVKPRVIAVPAWTLSPTSPSVHASFVFIVLACGCFLAYIMYSYHATQKRVFSPSFCLFLDVPILLFLALFVFFYITMFGVSFNPGWECPASLGVGRNLNKSGFASTSRLGTGAFLSGARGDRLHSRRLADADREEAPRPTHRAPEPAAPTTRGGDPRRGQRHVFASAREQQVGNFEATAREADAVERPGGSERRPGAREEASEAETSGARGARGARGDRRHAEEARPARAVARALQRSSDDNGQALGADSRGRPPEGQSPPSSPSPSPASSVQRRSLLASLFSASSTQIRHLAARHAEAARAGEGVEEANAQGERRAQADDMGRGAQARRLASPAGIQSAWGEFGDSLDIPDIVPGPVQPWVWVPGSSQDDENSPPPTAESLTRFLRLQEALEAKGDGLFRTKIFAVLVLLMVAVRTLTLTAAVPESFQQSRKLIELLYGASAQIFFASLLVVLAFFAFCFAGYTILGVEFRGFSTPTYSVISCLMVLASRWNFNAITSAEIQRNPLTWQFEAFLFFFVIIFFCYLNYLLLAFIYLRYAQIKLDATKELQQSLVDIYGVEPRKRMALSVNDSVILYWKAFLKALQLAIGQANATGPAASLDDQAALLRDRFFDAFRGLPALANLPSTTKDRVERALVGTQLVRIQQYMTDLEFLKAKQFMILYDLKILGDYERCIHKLNKKKGIFITSLERALQDLNEEIDVVQSDIALLTYAEEQTEEGVVQRHRQKQVLELAGVAKGPAVSLQPGVYLPPESLAEAREAQREAEAAREERIEDWRRRVSEGEVAPRPLQELRKRKKRQMEVPAGSPFGQFEALFGSSESLEEEDAKPAAGAAGAPPTGVRHPRHHRSAGLLADYDDEEEERARLAAAAAQALAREKEARRERERAGRGGSSPPLRSSIAPAVGLGGPRRVSALLPRAEEEEDDDWASVRQEFGGDRQPTLHFQDDRGADVVVRPGAAGRDPRRAWGGRNAAEVEPEEEAVVRIKKTTKIVPFLRPKEGEEGEAGAPLLQEDEAEGEMAQEAEESQEEAEERPQTNAPEIRYARSMSMNLQRRVRDTGDEAELQEFTVLPRKKGDAERDRPRAADDEAKPGERPRRRGEEGRRRKDRKSRRVEDEEESNYQRLRAKSKKKKKKPERGGVFGISIFGDE</sequence>
<feature type="region of interest" description="Disordered" evidence="1">
    <location>
        <begin position="380"/>
        <end position="679"/>
    </location>
</feature>
<feature type="compositionally biased region" description="Low complexity" evidence="1">
    <location>
        <begin position="2351"/>
        <end position="2362"/>
    </location>
</feature>
<feature type="compositionally biased region" description="Low complexity" evidence="1">
    <location>
        <begin position="247"/>
        <end position="303"/>
    </location>
</feature>
<feature type="compositionally biased region" description="Acidic residues" evidence="1">
    <location>
        <begin position="2533"/>
        <end position="2553"/>
    </location>
</feature>
<feature type="compositionally biased region" description="Low complexity" evidence="1">
    <location>
        <begin position="313"/>
        <end position="329"/>
    </location>
</feature>
<feature type="compositionally biased region" description="Low complexity" evidence="1">
    <location>
        <begin position="476"/>
        <end position="514"/>
    </location>
</feature>
<feature type="compositionally biased region" description="Low complexity" evidence="1">
    <location>
        <begin position="129"/>
        <end position="146"/>
    </location>
</feature>
<protein>
    <submittedName>
        <fullName evidence="3">Uncharacterized protein</fullName>
    </submittedName>
</protein>
<feature type="region of interest" description="Disordered" evidence="1">
    <location>
        <begin position="2516"/>
        <end position="2671"/>
    </location>
</feature>
<feature type="transmembrane region" description="Helical" evidence="2">
    <location>
        <begin position="1577"/>
        <end position="1597"/>
    </location>
</feature>
<feature type="compositionally biased region" description="Basic and acidic residues" evidence="1">
    <location>
        <begin position="2397"/>
        <end position="2410"/>
    </location>
</feature>
<feature type="compositionally biased region" description="Basic and acidic residues" evidence="1">
    <location>
        <begin position="1233"/>
        <end position="1246"/>
    </location>
</feature>
<feature type="compositionally biased region" description="Low complexity" evidence="1">
    <location>
        <begin position="1750"/>
        <end position="1759"/>
    </location>
</feature>
<feature type="compositionally biased region" description="Low complexity" evidence="1">
    <location>
        <begin position="645"/>
        <end position="666"/>
    </location>
</feature>
<feature type="transmembrane region" description="Helical" evidence="2">
    <location>
        <begin position="974"/>
        <end position="995"/>
    </location>
</feature>
<feature type="compositionally biased region" description="Basic residues" evidence="1">
    <location>
        <begin position="2646"/>
        <end position="2657"/>
    </location>
</feature>
<feature type="region of interest" description="Disordered" evidence="1">
    <location>
        <begin position="1822"/>
        <end position="1853"/>
    </location>
</feature>
<feature type="region of interest" description="Disordered" evidence="1">
    <location>
        <begin position="1"/>
        <end position="30"/>
    </location>
</feature>
<feature type="transmembrane region" description="Helical" evidence="2">
    <location>
        <begin position="2035"/>
        <end position="2058"/>
    </location>
</feature>
<comment type="caution">
    <text evidence="3">The sequence shown here is derived from an EMBL/GenBank/DDBJ whole genome shotgun (WGS) entry which is preliminary data.</text>
</comment>
<reference evidence="3 4" key="1">
    <citation type="submission" date="2017-09" db="EMBL/GenBank/DDBJ databases">
        <title>Genome sequencing of Besnoitia besnoiti strain Bb-Ger1.</title>
        <authorList>
            <person name="Schares G."/>
            <person name="Venepally P."/>
            <person name="Lorenzi H.A."/>
        </authorList>
    </citation>
    <scope>NUCLEOTIDE SEQUENCE [LARGE SCALE GENOMIC DNA]</scope>
    <source>
        <strain evidence="3 4">Bb-Ger1</strain>
    </source>
</reference>
<dbReference type="OrthoDB" id="332946at2759"/>
<feature type="compositionally biased region" description="Low complexity" evidence="1">
    <location>
        <begin position="1824"/>
        <end position="1833"/>
    </location>
</feature>
<feature type="compositionally biased region" description="Low complexity" evidence="1">
    <location>
        <begin position="107"/>
        <end position="121"/>
    </location>
</feature>
<feature type="compositionally biased region" description="Low complexity" evidence="1">
    <location>
        <begin position="1397"/>
        <end position="1415"/>
    </location>
</feature>
<feature type="region of interest" description="Disordered" evidence="1">
    <location>
        <begin position="1651"/>
        <end position="1796"/>
    </location>
</feature>
<feature type="compositionally biased region" description="Gly residues" evidence="1">
    <location>
        <begin position="1422"/>
        <end position="1434"/>
    </location>
</feature>
<feature type="compositionally biased region" description="Basic and acidic residues" evidence="1">
    <location>
        <begin position="2595"/>
        <end position="2626"/>
    </location>
</feature>
<feature type="transmembrane region" description="Helical" evidence="2">
    <location>
        <begin position="1545"/>
        <end position="1565"/>
    </location>
</feature>
<gene>
    <name evidence="3" type="ORF">BESB_072050</name>
</gene>
<feature type="compositionally biased region" description="Pro residues" evidence="1">
    <location>
        <begin position="1779"/>
        <end position="1789"/>
    </location>
</feature>
<feature type="compositionally biased region" description="Low complexity" evidence="1">
    <location>
        <begin position="2477"/>
        <end position="2496"/>
    </location>
</feature>
<feature type="compositionally biased region" description="Low complexity" evidence="1">
    <location>
        <begin position="202"/>
        <end position="221"/>
    </location>
</feature>
<feature type="region of interest" description="Disordered" evidence="1">
    <location>
        <begin position="1385"/>
        <end position="1434"/>
    </location>
</feature>
<feature type="transmembrane region" description="Helical" evidence="2">
    <location>
        <begin position="61"/>
        <end position="80"/>
    </location>
</feature>
<accession>A0A2A9MEF6</accession>
<evidence type="ECO:0000256" key="1">
    <source>
        <dbReference type="SAM" id="MobiDB-lite"/>
    </source>
</evidence>
<evidence type="ECO:0000313" key="3">
    <source>
        <dbReference type="EMBL" id="PFH34053.1"/>
    </source>
</evidence>
<feature type="region of interest" description="Disordered" evidence="1">
    <location>
        <begin position="107"/>
        <end position="161"/>
    </location>
</feature>
<feature type="region of interest" description="Disordered" evidence="1">
    <location>
        <begin position="202"/>
        <end position="363"/>
    </location>
</feature>
<keyword evidence="2" id="KW-0812">Transmembrane</keyword>
<evidence type="ECO:0000256" key="2">
    <source>
        <dbReference type="SAM" id="Phobius"/>
    </source>
</evidence>
<evidence type="ECO:0000313" key="4">
    <source>
        <dbReference type="Proteomes" id="UP000224006"/>
    </source>
</evidence>
<dbReference type="GeneID" id="40312131"/>
<feature type="region of interest" description="Disordered" evidence="1">
    <location>
        <begin position="2385"/>
        <end position="2500"/>
    </location>
</feature>
<keyword evidence="4" id="KW-1185">Reference proteome</keyword>
<feature type="compositionally biased region" description="Basic and acidic residues" evidence="1">
    <location>
        <begin position="1651"/>
        <end position="1666"/>
    </location>
</feature>
<feature type="transmembrane region" description="Helical" evidence="2">
    <location>
        <begin position="1002"/>
        <end position="1025"/>
    </location>
</feature>
<feature type="compositionally biased region" description="Low complexity" evidence="1">
    <location>
        <begin position="1217"/>
        <end position="1226"/>
    </location>
</feature>
<feature type="region of interest" description="Disordered" evidence="1">
    <location>
        <begin position="1217"/>
        <end position="1253"/>
    </location>
</feature>
<keyword evidence="2" id="KW-0472">Membrane</keyword>
<feature type="compositionally biased region" description="Basic and acidic residues" evidence="1">
    <location>
        <begin position="1835"/>
        <end position="1845"/>
    </location>
</feature>
<dbReference type="Proteomes" id="UP000224006">
    <property type="component" value="Unassembled WGS sequence"/>
</dbReference>
<feature type="compositionally biased region" description="Pro residues" evidence="1">
    <location>
        <begin position="548"/>
        <end position="603"/>
    </location>
</feature>
<feature type="compositionally biased region" description="Basic and acidic residues" evidence="1">
    <location>
        <begin position="1700"/>
        <end position="1723"/>
    </location>
</feature>